<dbReference type="RefSeq" id="WP_273132625.1">
    <property type="nucleotide sequence ID" value="NZ_VMRX01000010.1"/>
</dbReference>
<proteinExistence type="predicted"/>
<evidence type="ECO:0000313" key="4">
    <source>
        <dbReference type="Proteomes" id="UP000319142"/>
    </source>
</evidence>
<dbReference type="Proteomes" id="UP000319142">
    <property type="component" value="Unassembled WGS sequence"/>
</dbReference>
<comment type="caution">
    <text evidence="3">The sequence shown here is derived from an EMBL/GenBank/DDBJ whole genome shotgun (WGS) entry which is preliminary data.</text>
</comment>
<organism evidence="3 4">
    <name type="scientific">Marinobacter vinifirmus</name>
    <dbReference type="NCBI Taxonomy" id="355591"/>
    <lineage>
        <taxon>Bacteria</taxon>
        <taxon>Pseudomonadati</taxon>
        <taxon>Pseudomonadota</taxon>
        <taxon>Gammaproteobacteria</taxon>
        <taxon>Pseudomonadales</taxon>
        <taxon>Marinobacteraceae</taxon>
        <taxon>Marinobacter</taxon>
    </lineage>
</organism>
<keyword evidence="2" id="KW-0732">Signal</keyword>
<reference evidence="3 4" key="1">
    <citation type="submission" date="2019-07" db="EMBL/GenBank/DDBJ databases">
        <title>The pathways for chlorine oxyanion respiration interact through the shared metabolite chlorate.</title>
        <authorList>
            <person name="Barnum T.P."/>
            <person name="Cheng Y."/>
            <person name="Hill K.A."/>
            <person name="Lucas L.N."/>
            <person name="Carlson H.K."/>
            <person name="Coates J.D."/>
        </authorList>
    </citation>
    <scope>NUCLEOTIDE SEQUENCE [LARGE SCALE GENOMIC DNA]</scope>
    <source>
        <strain evidence="3">UCB</strain>
    </source>
</reference>
<feature type="region of interest" description="Disordered" evidence="1">
    <location>
        <begin position="210"/>
        <end position="234"/>
    </location>
</feature>
<evidence type="ECO:0000256" key="1">
    <source>
        <dbReference type="SAM" id="MobiDB-lite"/>
    </source>
</evidence>
<dbReference type="AlphaFoldDB" id="A0A558BEK5"/>
<sequence length="373" mass="41625">MKLVHLTRLFLPLSAAVVCTGCLDSGGSGSDDTRIGRINYQGLSGLTYTTNSQSGETNEAGEFRYYPGETLSLKVGKLPVIDNVPAQDFVSFLDFQPELREALKTASVNDRGLKDHRPVELNLLLNNTELQNRTRFLLALDWSGNVSEGEGIDIRPRVIEQLNAAINDPDIPDTLDFTVSAQDFSAADSPANRILQSICFYPEDDRLCGAPPSPQEIEAAPSRPENDEDLDPNTPYYKEDLQSLADRIREAVRTLEDVDSEQAENYLERELASISSHYGRRYYLEDYLASHPASDTGIKTIEVRKIGGETALAEIEAVSTRPNDIAVHSWSWQTAEVEYYVAGNTGGESEIRINFRPEDTYRWITKDIRVIID</sequence>
<gene>
    <name evidence="3" type="ORF">FHK81_04570</name>
</gene>
<evidence type="ECO:0000256" key="2">
    <source>
        <dbReference type="SAM" id="SignalP"/>
    </source>
</evidence>
<accession>A0A558BEK5</accession>
<dbReference type="EMBL" id="VMRX01000010">
    <property type="protein sequence ID" value="TVT34942.1"/>
    <property type="molecule type" value="Genomic_DNA"/>
</dbReference>
<protein>
    <submittedName>
        <fullName evidence="3">Organic solvent ABC transporter permease</fullName>
    </submittedName>
</protein>
<feature type="chain" id="PRO_5022084971" evidence="2">
    <location>
        <begin position="16"/>
        <end position="373"/>
    </location>
</feature>
<evidence type="ECO:0000313" key="3">
    <source>
        <dbReference type="EMBL" id="TVT34942.1"/>
    </source>
</evidence>
<feature type="signal peptide" evidence="2">
    <location>
        <begin position="1"/>
        <end position="15"/>
    </location>
</feature>
<name>A0A558BEK5_9GAMM</name>